<comment type="caution">
    <text evidence="2">The sequence shown here is derived from an EMBL/GenBank/DDBJ whole genome shotgun (WGS) entry which is preliminary data.</text>
</comment>
<reference evidence="2 3" key="1">
    <citation type="journal article" date="2019" name="Int. J. Syst. Evol. Microbiol.">
        <title>The Global Catalogue of Microorganisms (GCM) 10K type strain sequencing project: providing services to taxonomists for standard genome sequencing and annotation.</title>
        <authorList>
            <consortium name="The Broad Institute Genomics Platform"/>
            <consortium name="The Broad Institute Genome Sequencing Center for Infectious Disease"/>
            <person name="Wu L."/>
            <person name="Ma J."/>
        </authorList>
    </citation>
    <scope>NUCLEOTIDE SEQUENCE [LARGE SCALE GENOMIC DNA]</scope>
    <source>
        <strain evidence="2 3">JCM 13244</strain>
    </source>
</reference>
<sequence>MSDPVPPPAEAARALRDIERLRAQGRASERQSRWVGVVFGLAIFAELAAPDFFGDGVRSGVSLAVTALVVAYAVMLRTPRGAALLGRPTRVRRSEISPRFARTSQLTILAIVLLGFVGALFMPDHLFPYAGTVAGAVLGATLIIFGRSLQRGLNSLAMRGDGKDGMSGVAHGSR</sequence>
<keyword evidence="1" id="KW-0472">Membrane</keyword>
<accession>A0ABN2J504</accession>
<evidence type="ECO:0008006" key="4">
    <source>
        <dbReference type="Google" id="ProtNLM"/>
    </source>
</evidence>
<organism evidence="2 3">
    <name type="scientific">Streptomyces yatensis</name>
    <dbReference type="NCBI Taxonomy" id="155177"/>
    <lineage>
        <taxon>Bacteria</taxon>
        <taxon>Bacillati</taxon>
        <taxon>Actinomycetota</taxon>
        <taxon>Actinomycetes</taxon>
        <taxon>Kitasatosporales</taxon>
        <taxon>Streptomycetaceae</taxon>
        <taxon>Streptomyces</taxon>
        <taxon>Streptomyces violaceusniger group</taxon>
    </lineage>
</organism>
<feature type="transmembrane region" description="Helical" evidence="1">
    <location>
        <begin position="100"/>
        <end position="121"/>
    </location>
</feature>
<feature type="transmembrane region" description="Helical" evidence="1">
    <location>
        <begin position="127"/>
        <end position="149"/>
    </location>
</feature>
<evidence type="ECO:0000313" key="2">
    <source>
        <dbReference type="EMBL" id="GAA1717798.1"/>
    </source>
</evidence>
<dbReference type="EMBL" id="BAAALR010000083">
    <property type="protein sequence ID" value="GAA1717798.1"/>
    <property type="molecule type" value="Genomic_DNA"/>
</dbReference>
<proteinExistence type="predicted"/>
<keyword evidence="1" id="KW-1133">Transmembrane helix</keyword>
<evidence type="ECO:0000313" key="3">
    <source>
        <dbReference type="Proteomes" id="UP001499947"/>
    </source>
</evidence>
<evidence type="ECO:0000256" key="1">
    <source>
        <dbReference type="SAM" id="Phobius"/>
    </source>
</evidence>
<protein>
    <recommendedName>
        <fullName evidence="4">Integral membrane protein</fullName>
    </recommendedName>
</protein>
<gene>
    <name evidence="2" type="ORF">GCM10009680_68930</name>
</gene>
<name>A0ABN2J504_9ACTN</name>
<keyword evidence="3" id="KW-1185">Reference proteome</keyword>
<dbReference type="Proteomes" id="UP001499947">
    <property type="component" value="Unassembled WGS sequence"/>
</dbReference>
<feature type="transmembrane region" description="Helical" evidence="1">
    <location>
        <begin position="59"/>
        <end position="79"/>
    </location>
</feature>
<keyword evidence="1" id="KW-0812">Transmembrane</keyword>
<dbReference type="RefSeq" id="WP_211125258.1">
    <property type="nucleotide sequence ID" value="NZ_BAAALR010000083.1"/>
</dbReference>